<evidence type="ECO:0000256" key="7">
    <source>
        <dbReference type="ARBA" id="ARBA00022840"/>
    </source>
</evidence>
<keyword evidence="6 13" id="KW-0347">Helicase</keyword>
<dbReference type="PROSITE" id="PS00690">
    <property type="entry name" value="DEAH_ATP_HELICASE"/>
    <property type="match status" value="1"/>
</dbReference>
<evidence type="ECO:0000256" key="10">
    <source>
        <dbReference type="ARBA" id="ARBA00023242"/>
    </source>
</evidence>
<evidence type="ECO:0000256" key="13">
    <source>
        <dbReference type="RuleBase" id="RU364117"/>
    </source>
</evidence>
<dbReference type="GO" id="GO:0016887">
    <property type="term" value="F:ATP hydrolysis activity"/>
    <property type="evidence" value="ECO:0007669"/>
    <property type="project" value="RHEA"/>
</dbReference>
<dbReference type="FunFam" id="3.40.50.300:FF:000296">
    <property type="entry name" value="ATP-dependent DNA helicase RecQ"/>
    <property type="match status" value="1"/>
</dbReference>
<dbReference type="AlphaFoldDB" id="A0A3P7PZT4"/>
<dbReference type="InterPro" id="IPR011545">
    <property type="entry name" value="DEAD/DEAH_box_helicase_dom"/>
</dbReference>
<dbReference type="GO" id="GO:0043138">
    <property type="term" value="F:3'-5' DNA helicase activity"/>
    <property type="evidence" value="ECO:0007669"/>
    <property type="project" value="UniProtKB-EC"/>
</dbReference>
<dbReference type="CDD" id="cd18794">
    <property type="entry name" value="SF2_C_RecQ"/>
    <property type="match status" value="1"/>
</dbReference>
<dbReference type="SUPFAM" id="SSF46785">
    <property type="entry name" value="Winged helix' DNA-binding domain"/>
    <property type="match status" value="1"/>
</dbReference>
<keyword evidence="18" id="KW-1185">Reference proteome</keyword>
<keyword evidence="9" id="KW-0413">Isomerase</keyword>
<dbReference type="SUPFAM" id="SSF47819">
    <property type="entry name" value="HRDC-like"/>
    <property type="match status" value="1"/>
</dbReference>
<dbReference type="NCBIfam" id="TIGR00614">
    <property type="entry name" value="recQ_fam"/>
    <property type="match status" value="1"/>
</dbReference>
<dbReference type="EC" id="5.6.2.4" evidence="13"/>
<feature type="domain" description="Helicase C-terminal" evidence="16">
    <location>
        <begin position="264"/>
        <end position="409"/>
    </location>
</feature>
<dbReference type="InterPro" id="IPR001650">
    <property type="entry name" value="Helicase_C-like"/>
</dbReference>
<organism evidence="17 18">
    <name type="scientific">Dracunculus medinensis</name>
    <name type="common">Guinea worm</name>
    <dbReference type="NCBI Taxonomy" id="318479"/>
    <lineage>
        <taxon>Eukaryota</taxon>
        <taxon>Metazoa</taxon>
        <taxon>Ecdysozoa</taxon>
        <taxon>Nematoda</taxon>
        <taxon>Chromadorea</taxon>
        <taxon>Rhabditida</taxon>
        <taxon>Spirurina</taxon>
        <taxon>Dracunculoidea</taxon>
        <taxon>Dracunculidae</taxon>
        <taxon>Dracunculus</taxon>
    </lineage>
</organism>
<dbReference type="GO" id="GO:0009378">
    <property type="term" value="F:four-way junction helicase activity"/>
    <property type="evidence" value="ECO:0007669"/>
    <property type="project" value="TreeGrafter"/>
</dbReference>
<dbReference type="Pfam" id="PF16124">
    <property type="entry name" value="RecQ_Zn_bind"/>
    <property type="match status" value="1"/>
</dbReference>
<dbReference type="GO" id="GO:0000724">
    <property type="term" value="P:double-strand break repair via homologous recombination"/>
    <property type="evidence" value="ECO:0007669"/>
    <property type="project" value="TreeGrafter"/>
</dbReference>
<evidence type="ECO:0000256" key="4">
    <source>
        <dbReference type="ARBA" id="ARBA00022741"/>
    </source>
</evidence>
<reference evidence="17 18" key="1">
    <citation type="submission" date="2018-11" db="EMBL/GenBank/DDBJ databases">
        <authorList>
            <consortium name="Pathogen Informatics"/>
        </authorList>
    </citation>
    <scope>NUCLEOTIDE SEQUENCE [LARGE SCALE GENOMIC DNA]</scope>
</reference>
<comment type="similarity">
    <text evidence="3 13">Belongs to the helicase family. RecQ subfamily.</text>
</comment>
<dbReference type="InterPro" id="IPR002464">
    <property type="entry name" value="DNA/RNA_helicase_DEAH_CS"/>
</dbReference>
<dbReference type="Proteomes" id="UP000274756">
    <property type="component" value="Unassembled WGS sequence"/>
</dbReference>
<dbReference type="SMART" id="SM00490">
    <property type="entry name" value="HELICc"/>
    <property type="match status" value="1"/>
</dbReference>
<dbReference type="InterPro" id="IPR044876">
    <property type="entry name" value="HRDC_dom_sf"/>
</dbReference>
<evidence type="ECO:0000256" key="3">
    <source>
        <dbReference type="ARBA" id="ARBA00005446"/>
    </source>
</evidence>
<dbReference type="Pfam" id="PF00270">
    <property type="entry name" value="DEAD"/>
    <property type="match status" value="1"/>
</dbReference>
<gene>
    <name evidence="17" type="ORF">DME_LOCUS6556</name>
</gene>
<dbReference type="OrthoDB" id="10261556at2759"/>
<keyword evidence="4 13" id="KW-0547">Nucleotide-binding</keyword>
<keyword evidence="10 13" id="KW-0539">Nucleus</keyword>
<evidence type="ECO:0000259" key="16">
    <source>
        <dbReference type="PROSITE" id="PS51194"/>
    </source>
</evidence>
<evidence type="ECO:0000256" key="5">
    <source>
        <dbReference type="ARBA" id="ARBA00022801"/>
    </source>
</evidence>
<dbReference type="Pfam" id="PF09382">
    <property type="entry name" value="RQC"/>
    <property type="match status" value="1"/>
</dbReference>
<keyword evidence="5 13" id="KW-0378">Hydrolase</keyword>
<dbReference type="InterPro" id="IPR032284">
    <property type="entry name" value="RecQ_Zn-bd"/>
</dbReference>
<dbReference type="GO" id="GO:0005737">
    <property type="term" value="C:cytoplasm"/>
    <property type="evidence" value="ECO:0007669"/>
    <property type="project" value="TreeGrafter"/>
</dbReference>
<evidence type="ECO:0000256" key="6">
    <source>
        <dbReference type="ARBA" id="ARBA00022806"/>
    </source>
</evidence>
<dbReference type="InterPro" id="IPR027417">
    <property type="entry name" value="P-loop_NTPase"/>
</dbReference>
<dbReference type="InterPro" id="IPR002121">
    <property type="entry name" value="HRDC_dom"/>
</dbReference>
<dbReference type="InterPro" id="IPR018982">
    <property type="entry name" value="RQC_domain"/>
</dbReference>
<dbReference type="GO" id="GO:0003677">
    <property type="term" value="F:DNA binding"/>
    <property type="evidence" value="ECO:0007669"/>
    <property type="project" value="UniProtKB-KW"/>
</dbReference>
<dbReference type="GO" id="GO:0005524">
    <property type="term" value="F:ATP binding"/>
    <property type="evidence" value="ECO:0007669"/>
    <property type="project" value="UniProtKB-KW"/>
</dbReference>
<evidence type="ECO:0000256" key="1">
    <source>
        <dbReference type="ARBA" id="ARBA00001947"/>
    </source>
</evidence>
<dbReference type="InterPro" id="IPR036388">
    <property type="entry name" value="WH-like_DNA-bd_sf"/>
</dbReference>
<evidence type="ECO:0000256" key="9">
    <source>
        <dbReference type="ARBA" id="ARBA00023235"/>
    </source>
</evidence>
<feature type="domain" description="Helicase ATP-binding" evidence="15">
    <location>
        <begin position="62"/>
        <end position="239"/>
    </location>
</feature>
<accession>A0A3P7PZT4</accession>
<name>A0A3P7PZT4_DRAME</name>
<dbReference type="GO" id="GO:0007131">
    <property type="term" value="P:reciprocal meiotic recombination"/>
    <property type="evidence" value="ECO:0007669"/>
    <property type="project" value="UniProtKB-ARBA"/>
</dbReference>
<dbReference type="InterPro" id="IPR036390">
    <property type="entry name" value="WH_DNA-bd_sf"/>
</dbReference>
<dbReference type="InterPro" id="IPR004589">
    <property type="entry name" value="DNA_helicase_ATP-dep_RecQ"/>
</dbReference>
<dbReference type="PANTHER" id="PTHR13710:SF153">
    <property type="entry name" value="RECQ-LIKE DNA HELICASE BLM"/>
    <property type="match status" value="1"/>
</dbReference>
<dbReference type="SMART" id="SM00487">
    <property type="entry name" value="DEXDc"/>
    <property type="match status" value="1"/>
</dbReference>
<dbReference type="Gene3D" id="1.10.150.80">
    <property type="entry name" value="HRDC domain"/>
    <property type="match status" value="1"/>
</dbReference>
<keyword evidence="8" id="KW-0238">DNA-binding</keyword>
<dbReference type="GO" id="GO:0006260">
    <property type="term" value="P:DNA replication"/>
    <property type="evidence" value="ECO:0007669"/>
    <property type="project" value="InterPro"/>
</dbReference>
<evidence type="ECO:0000256" key="11">
    <source>
        <dbReference type="ARBA" id="ARBA00034617"/>
    </source>
</evidence>
<dbReference type="FunFam" id="3.40.50.300:FF:000340">
    <property type="entry name" value="Bloom syndrome, RecQ helicase"/>
    <property type="match status" value="1"/>
</dbReference>
<dbReference type="PROSITE" id="PS51192">
    <property type="entry name" value="HELICASE_ATP_BIND_1"/>
    <property type="match status" value="1"/>
</dbReference>
<dbReference type="Gene3D" id="3.40.50.300">
    <property type="entry name" value="P-loop containing nucleotide triphosphate hydrolases"/>
    <property type="match status" value="2"/>
</dbReference>
<comment type="cofactor">
    <cofactor evidence="1">
        <name>Zn(2+)</name>
        <dbReference type="ChEBI" id="CHEBI:29105"/>
    </cofactor>
</comment>
<evidence type="ECO:0000313" key="18">
    <source>
        <dbReference type="Proteomes" id="UP000274756"/>
    </source>
</evidence>
<evidence type="ECO:0000313" key="17">
    <source>
        <dbReference type="EMBL" id="VDN56583.1"/>
    </source>
</evidence>
<dbReference type="SUPFAM" id="SSF52540">
    <property type="entry name" value="P-loop containing nucleoside triphosphate hydrolases"/>
    <property type="match status" value="1"/>
</dbReference>
<sequence>MFDSAKERYDMHGQFRGLLQDDGSFFDDEVTLLGEEKKNELYFVLKSKFGFSHFRHRQKQAIVAALLGYDTFILMPTGAGKSLCYQLPAVISNGITVVISPLKSLIEDQKMKLRQLEINCCALTSDLSMTEVERVYGLLNESTPKISLLYVTPEKIAASERIMSIFLSLHRRGLLSRFVVDEAHCVSQWGHDFRPDYVKLNSLRKIFNNPFVPIMALTATATPKIVTDTCDHLSISNSKLFISSFVRENLKYDVMPKGPRSLFKLVDRMKALYPGKSGIVYCLSRKDCELVSKSLENQGLSTAVYHAGLADKKRLEVQTKWINNQIDVICATIAFGMGIDKPDVRFVIHFSIPKSLEGYYQETGRAGRDGLTSYCAILYSYNDSIRLRKMIEGENSTVGVRAMHLSNIMQIVAYCENVSMCRRKILVEHFGEVYDAEACKSGATPCDVCTQQIRNKNAFKMFDVTEEAKHIIQGLLKMQNVTLRYLAELYRGQMSQKKNSDMAVRFGHMHLSLYGRGTGMQEMDALRLMRKLVIDGFIEERLYNTKFDTTVAYVEPTMKGRDLVSNKTRTKVICLIFSSQFSFLYIFITRYMVKHADLFKECRAKLLTLINNIANNEGLNGQAILGLEGIEQIAALMPRTNSDLLQIDGMTNRKVERFGPQIMNLLKEFWMKLDVREENEIRRQLNYMKANDDKVGGFQIIPSQAITSTPSPISKNFGLFSFINCIFISTANSH</sequence>
<dbReference type="Pfam" id="PF00271">
    <property type="entry name" value="Helicase_C"/>
    <property type="match status" value="1"/>
</dbReference>
<dbReference type="Gene3D" id="1.10.10.10">
    <property type="entry name" value="Winged helix-like DNA-binding domain superfamily/Winged helix DNA-binding domain"/>
    <property type="match status" value="1"/>
</dbReference>
<evidence type="ECO:0000256" key="12">
    <source>
        <dbReference type="ARBA" id="ARBA00049360"/>
    </source>
</evidence>
<dbReference type="STRING" id="318479.A0A3P7PZT4"/>
<keyword evidence="7 13" id="KW-0067">ATP-binding</keyword>
<dbReference type="InterPro" id="IPR014001">
    <property type="entry name" value="Helicase_ATP-bd"/>
</dbReference>
<proteinExistence type="inferred from homology"/>
<dbReference type="EMBL" id="UYYG01001156">
    <property type="protein sequence ID" value="VDN56583.1"/>
    <property type="molecule type" value="Genomic_DNA"/>
</dbReference>
<dbReference type="PROSITE" id="PS51194">
    <property type="entry name" value="HELICASE_CTER"/>
    <property type="match status" value="1"/>
</dbReference>
<dbReference type="PROSITE" id="PS50967">
    <property type="entry name" value="HRDC"/>
    <property type="match status" value="1"/>
</dbReference>
<dbReference type="GO" id="GO:0005634">
    <property type="term" value="C:nucleus"/>
    <property type="evidence" value="ECO:0007669"/>
    <property type="project" value="UniProtKB-SubCell"/>
</dbReference>
<comment type="catalytic activity">
    <reaction evidence="11 13">
        <text>Couples ATP hydrolysis with the unwinding of duplex DNA by translocating in the 3'-5' direction.</text>
        <dbReference type="EC" id="5.6.2.4"/>
    </reaction>
</comment>
<dbReference type="SMART" id="SM00341">
    <property type="entry name" value="HRDC"/>
    <property type="match status" value="1"/>
</dbReference>
<comment type="catalytic activity">
    <reaction evidence="12 13">
        <text>ATP + H2O = ADP + phosphate + H(+)</text>
        <dbReference type="Rhea" id="RHEA:13065"/>
        <dbReference type="ChEBI" id="CHEBI:15377"/>
        <dbReference type="ChEBI" id="CHEBI:15378"/>
        <dbReference type="ChEBI" id="CHEBI:30616"/>
        <dbReference type="ChEBI" id="CHEBI:43474"/>
        <dbReference type="ChEBI" id="CHEBI:456216"/>
    </reaction>
</comment>
<dbReference type="Pfam" id="PF00570">
    <property type="entry name" value="HRDC"/>
    <property type="match status" value="1"/>
</dbReference>
<evidence type="ECO:0000259" key="15">
    <source>
        <dbReference type="PROSITE" id="PS51192"/>
    </source>
</evidence>
<comment type="subcellular location">
    <subcellularLocation>
        <location evidence="2 13">Nucleus</location>
    </subcellularLocation>
</comment>
<dbReference type="SMART" id="SM00956">
    <property type="entry name" value="RQC"/>
    <property type="match status" value="1"/>
</dbReference>
<dbReference type="GO" id="GO:0005694">
    <property type="term" value="C:chromosome"/>
    <property type="evidence" value="ECO:0007669"/>
    <property type="project" value="TreeGrafter"/>
</dbReference>
<evidence type="ECO:0000256" key="8">
    <source>
        <dbReference type="ARBA" id="ARBA00023125"/>
    </source>
</evidence>
<protein>
    <recommendedName>
        <fullName evidence="13">ATP-dependent DNA helicase</fullName>
        <ecNumber evidence="13">5.6.2.4</ecNumber>
    </recommendedName>
</protein>
<dbReference type="PANTHER" id="PTHR13710">
    <property type="entry name" value="DNA HELICASE RECQ FAMILY MEMBER"/>
    <property type="match status" value="1"/>
</dbReference>
<dbReference type="InterPro" id="IPR010997">
    <property type="entry name" value="HRDC-like_sf"/>
</dbReference>
<feature type="domain" description="HRDC" evidence="14">
    <location>
        <begin position="596"/>
        <end position="676"/>
    </location>
</feature>
<evidence type="ECO:0000259" key="14">
    <source>
        <dbReference type="PROSITE" id="PS50967"/>
    </source>
</evidence>
<evidence type="ECO:0000256" key="2">
    <source>
        <dbReference type="ARBA" id="ARBA00004123"/>
    </source>
</evidence>